<dbReference type="RefSeq" id="WP_079700811.1">
    <property type="nucleotide sequence ID" value="NZ_FUYR01000001.1"/>
</dbReference>
<dbReference type="InterPro" id="IPR023299">
    <property type="entry name" value="ATPase_P-typ_cyto_dom_N"/>
</dbReference>
<dbReference type="SUPFAM" id="SSF55008">
    <property type="entry name" value="HMA, heavy metal-associated domain"/>
    <property type="match status" value="1"/>
</dbReference>
<evidence type="ECO:0000256" key="4">
    <source>
        <dbReference type="ARBA" id="ARBA00022475"/>
    </source>
</evidence>
<dbReference type="GO" id="GO:0043682">
    <property type="term" value="F:P-type divalent copper transporter activity"/>
    <property type="evidence" value="ECO:0007669"/>
    <property type="project" value="TreeGrafter"/>
</dbReference>
<dbReference type="GO" id="GO:0005524">
    <property type="term" value="F:ATP binding"/>
    <property type="evidence" value="ECO:0007669"/>
    <property type="project" value="InterPro"/>
</dbReference>
<evidence type="ECO:0000256" key="12">
    <source>
        <dbReference type="ARBA" id="ARBA00023136"/>
    </source>
</evidence>
<protein>
    <submittedName>
        <fullName evidence="16">Cu+-exporting ATPase</fullName>
    </submittedName>
</protein>
<dbReference type="InterPro" id="IPR018303">
    <property type="entry name" value="ATPase_P-typ_P_site"/>
</dbReference>
<evidence type="ECO:0000256" key="9">
    <source>
        <dbReference type="ARBA" id="ARBA00022967"/>
    </source>
</evidence>
<dbReference type="STRING" id="572036.SAMN05661099_0313"/>
<evidence type="ECO:0000256" key="3">
    <source>
        <dbReference type="ARBA" id="ARBA00022448"/>
    </source>
</evidence>
<dbReference type="SUPFAM" id="SSF81653">
    <property type="entry name" value="Calcium ATPase, transduction domain A"/>
    <property type="match status" value="1"/>
</dbReference>
<dbReference type="InterPro" id="IPR036163">
    <property type="entry name" value="HMA_dom_sf"/>
</dbReference>
<sequence length="795" mass="87791">MNKQVAESEKCYHCGTEINGTGYIADEKEFCCIGCKSVYQILSARDMCSYYSYNDSPGQAQLQTAVNLDYLDEPSIVSKLTDYNDEQVSSITFYVPGIQCSSCIWLLEHLHKFNKGVVHSRIDFLKKQVAITFRNQEISLKELVMLMISVGYEPLISLQDVVKEKKDSVNRSLIKRIAVAGFCMGNVMLLSFPEYFGMAEIENQFRILFGWMNLAFAIPVTFYCGREFFQSAWAGLKHKIINLDAPLALIIAVLFLRSAFEIISGSGPGFTDTLTGLVFLLLMGRWVKQRTYSHLSFKRDYRSYFPVAVTLIREKDEVSLALEDLKVGDRILVRNNEIIPADAILMKGDALADFSFVTGEAVPIPKVLGEILYAGGRQLGEAIELEVIKPVSQSYLTSLWNNEAFTRPVKETSNFNDSIARYFGIVTLIIAFTAGTYWAFTGDSVKAWTSFTAVLIVACPCVLSLSTPFTLSGILSIFDKHLFYLKSPNTVEQLAQVNTLVFDKTGTITSPDSAEVNFTGDLSDTDKLLTASLARNSAHPLSQKIIQKIRTGFYLSVLDFKEIPGKGISGIINGNLVKLGSPTDPRRNNSSAGSAASHLEVNGIYKGYFKIGQYWRSGLRSLFDDLAQTNELHVISGDNEADKEKLSMIIPNGSEMHFRQSPLSKLNYVKSLQEKGKNVMMIGDGLNDAGALQQSDLGVAVTDNINTFSPACDAILNGKSTTKIPAFIRLSKDALNTIKASFIISGTYNIIGVYFAVQGLLSPLLAAVLMPLSTISVILFTSAATRYYAAKNHLL</sequence>
<evidence type="ECO:0000256" key="5">
    <source>
        <dbReference type="ARBA" id="ARBA00022553"/>
    </source>
</evidence>
<evidence type="ECO:0000256" key="6">
    <source>
        <dbReference type="ARBA" id="ARBA00022692"/>
    </source>
</evidence>
<evidence type="ECO:0000259" key="14">
    <source>
        <dbReference type="Pfam" id="PF00122"/>
    </source>
</evidence>
<evidence type="ECO:0000256" key="10">
    <source>
        <dbReference type="ARBA" id="ARBA00022989"/>
    </source>
</evidence>
<evidence type="ECO:0000256" key="8">
    <source>
        <dbReference type="ARBA" id="ARBA00022842"/>
    </source>
</evidence>
<feature type="transmembrane region" description="Helical" evidence="13">
    <location>
        <begin position="452"/>
        <end position="478"/>
    </location>
</feature>
<dbReference type="InterPro" id="IPR023214">
    <property type="entry name" value="HAD_sf"/>
</dbReference>
<dbReference type="Gene3D" id="2.70.150.10">
    <property type="entry name" value="Calcium-transporting ATPase, cytoplasmic transduction domain A"/>
    <property type="match status" value="1"/>
</dbReference>
<accession>A0A1T5A4J0</accession>
<dbReference type="EMBL" id="FUYR01000001">
    <property type="protein sequence ID" value="SKB29866.1"/>
    <property type="molecule type" value="Genomic_DNA"/>
</dbReference>
<dbReference type="GO" id="GO:0055070">
    <property type="term" value="P:copper ion homeostasis"/>
    <property type="evidence" value="ECO:0007669"/>
    <property type="project" value="TreeGrafter"/>
</dbReference>
<dbReference type="InterPro" id="IPR008250">
    <property type="entry name" value="ATPase_P-typ_transduc_dom_A_sf"/>
</dbReference>
<dbReference type="GO" id="GO:0005886">
    <property type="term" value="C:plasma membrane"/>
    <property type="evidence" value="ECO:0007669"/>
    <property type="project" value="UniProtKB-SubCell"/>
</dbReference>
<organism evidence="16 17">
    <name type="scientific">Daejeonella lutea</name>
    <dbReference type="NCBI Taxonomy" id="572036"/>
    <lineage>
        <taxon>Bacteria</taxon>
        <taxon>Pseudomonadati</taxon>
        <taxon>Bacteroidota</taxon>
        <taxon>Sphingobacteriia</taxon>
        <taxon>Sphingobacteriales</taxon>
        <taxon>Sphingobacteriaceae</taxon>
        <taxon>Daejeonella</taxon>
    </lineage>
</organism>
<dbReference type="SUPFAM" id="SSF56784">
    <property type="entry name" value="HAD-like"/>
    <property type="match status" value="1"/>
</dbReference>
<dbReference type="PANTHER" id="PTHR43520:SF5">
    <property type="entry name" value="CATION-TRANSPORTING P-TYPE ATPASE-RELATED"/>
    <property type="match status" value="1"/>
</dbReference>
<dbReference type="InterPro" id="IPR021993">
    <property type="entry name" value="ATPase-cat-bd"/>
</dbReference>
<dbReference type="OrthoDB" id="9770315at2"/>
<dbReference type="Gene3D" id="3.40.50.1000">
    <property type="entry name" value="HAD superfamily/HAD-like"/>
    <property type="match status" value="1"/>
</dbReference>
<evidence type="ECO:0000256" key="11">
    <source>
        <dbReference type="ARBA" id="ARBA00023065"/>
    </source>
</evidence>
<dbReference type="NCBIfam" id="TIGR01494">
    <property type="entry name" value="ATPase_P-type"/>
    <property type="match status" value="1"/>
</dbReference>
<gene>
    <name evidence="16" type="ORF">SAMN05661099_0313</name>
</gene>
<comment type="subcellular location">
    <subcellularLocation>
        <location evidence="1">Cell membrane</location>
        <topology evidence="1">Multi-pass membrane protein</topology>
    </subcellularLocation>
</comment>
<dbReference type="AlphaFoldDB" id="A0A1T5A4J0"/>
<evidence type="ECO:0000313" key="16">
    <source>
        <dbReference type="EMBL" id="SKB29866.1"/>
    </source>
</evidence>
<dbReference type="Pfam" id="PF00122">
    <property type="entry name" value="E1-E2_ATPase"/>
    <property type="match status" value="1"/>
</dbReference>
<evidence type="ECO:0000256" key="1">
    <source>
        <dbReference type="ARBA" id="ARBA00004651"/>
    </source>
</evidence>
<keyword evidence="17" id="KW-1185">Reference proteome</keyword>
<keyword evidence="9" id="KW-1278">Translocase</keyword>
<dbReference type="Gene3D" id="3.30.70.100">
    <property type="match status" value="1"/>
</dbReference>
<keyword evidence="8" id="KW-0460">Magnesium</keyword>
<dbReference type="GO" id="GO:0016887">
    <property type="term" value="F:ATP hydrolysis activity"/>
    <property type="evidence" value="ECO:0007669"/>
    <property type="project" value="InterPro"/>
</dbReference>
<evidence type="ECO:0000256" key="2">
    <source>
        <dbReference type="ARBA" id="ARBA00006024"/>
    </source>
</evidence>
<feature type="transmembrane region" description="Helical" evidence="13">
    <location>
        <begin position="738"/>
        <end position="757"/>
    </location>
</feature>
<feature type="domain" description="P-type ATPase A" evidence="14">
    <location>
        <begin position="306"/>
        <end position="400"/>
    </location>
</feature>
<keyword evidence="12 13" id="KW-0472">Membrane</keyword>
<keyword evidence="5" id="KW-0597">Phosphoprotein</keyword>
<dbReference type="InterPro" id="IPR059000">
    <property type="entry name" value="ATPase_P-type_domA"/>
</dbReference>
<evidence type="ECO:0000256" key="13">
    <source>
        <dbReference type="SAM" id="Phobius"/>
    </source>
</evidence>
<dbReference type="PRINTS" id="PR00119">
    <property type="entry name" value="CATATPASE"/>
</dbReference>
<keyword evidence="7" id="KW-0479">Metal-binding</keyword>
<dbReference type="PANTHER" id="PTHR43520">
    <property type="entry name" value="ATP7, ISOFORM B"/>
    <property type="match status" value="1"/>
</dbReference>
<feature type="transmembrane region" description="Helical" evidence="13">
    <location>
        <begin position="204"/>
        <end position="224"/>
    </location>
</feature>
<name>A0A1T5A4J0_9SPHI</name>
<evidence type="ECO:0000259" key="15">
    <source>
        <dbReference type="Pfam" id="PF12156"/>
    </source>
</evidence>
<dbReference type="InterPro" id="IPR036412">
    <property type="entry name" value="HAD-like_sf"/>
</dbReference>
<dbReference type="InterPro" id="IPR001757">
    <property type="entry name" value="P_typ_ATPase"/>
</dbReference>
<feature type="transmembrane region" description="Helical" evidence="13">
    <location>
        <begin position="269"/>
        <end position="287"/>
    </location>
</feature>
<feature type="transmembrane region" description="Helical" evidence="13">
    <location>
        <begin position="763"/>
        <end position="789"/>
    </location>
</feature>
<dbReference type="PROSITE" id="PS00154">
    <property type="entry name" value="ATPASE_E1_E2"/>
    <property type="match status" value="1"/>
</dbReference>
<keyword evidence="10 13" id="KW-1133">Transmembrane helix</keyword>
<feature type="transmembrane region" description="Helical" evidence="13">
    <location>
        <begin position="419"/>
        <end position="440"/>
    </location>
</feature>
<keyword evidence="11" id="KW-0406">Ion transport</keyword>
<proteinExistence type="inferred from homology"/>
<dbReference type="Pfam" id="PF00702">
    <property type="entry name" value="Hydrolase"/>
    <property type="match status" value="1"/>
</dbReference>
<reference evidence="17" key="1">
    <citation type="submission" date="2017-02" db="EMBL/GenBank/DDBJ databases">
        <authorList>
            <person name="Varghese N."/>
            <person name="Submissions S."/>
        </authorList>
    </citation>
    <scope>NUCLEOTIDE SEQUENCE [LARGE SCALE GENOMIC DNA]</scope>
    <source>
        <strain evidence="17">DSM 22385</strain>
    </source>
</reference>
<keyword evidence="6 13" id="KW-0812">Transmembrane</keyword>
<feature type="transmembrane region" description="Helical" evidence="13">
    <location>
        <begin position="173"/>
        <end position="192"/>
    </location>
</feature>
<keyword evidence="3" id="KW-0813">Transport</keyword>
<feature type="domain" description="Putative metal-binding" evidence="15">
    <location>
        <begin position="10"/>
        <end position="81"/>
    </location>
</feature>
<evidence type="ECO:0000313" key="17">
    <source>
        <dbReference type="Proteomes" id="UP000189981"/>
    </source>
</evidence>
<dbReference type="Gene3D" id="3.40.1110.10">
    <property type="entry name" value="Calcium-transporting ATPase, cytoplasmic domain N"/>
    <property type="match status" value="1"/>
</dbReference>
<feature type="transmembrane region" description="Helical" evidence="13">
    <location>
        <begin position="245"/>
        <end position="263"/>
    </location>
</feature>
<dbReference type="GO" id="GO:0005507">
    <property type="term" value="F:copper ion binding"/>
    <property type="evidence" value="ECO:0007669"/>
    <property type="project" value="TreeGrafter"/>
</dbReference>
<comment type="similarity">
    <text evidence="2">Belongs to the cation transport ATPase (P-type) (TC 3.A.3) family. Type IB subfamily.</text>
</comment>
<dbReference type="Pfam" id="PF12156">
    <property type="entry name" value="ATPase-cat_bd"/>
    <property type="match status" value="1"/>
</dbReference>
<dbReference type="Proteomes" id="UP000189981">
    <property type="component" value="Unassembled WGS sequence"/>
</dbReference>
<keyword evidence="4" id="KW-1003">Cell membrane</keyword>
<evidence type="ECO:0000256" key="7">
    <source>
        <dbReference type="ARBA" id="ARBA00022723"/>
    </source>
</evidence>